<keyword evidence="8" id="KW-0732">Signal</keyword>
<dbReference type="InterPro" id="IPR010131">
    <property type="entry name" value="MdtP/NodT-like"/>
</dbReference>
<comment type="subcellular location">
    <subcellularLocation>
        <location evidence="8">Cell outer membrane</location>
        <topology evidence="8">Lipid-anchor</topology>
    </subcellularLocation>
</comment>
<gene>
    <name evidence="10" type="ORF">C4C32_05150</name>
</gene>
<dbReference type="InterPro" id="IPR003423">
    <property type="entry name" value="OMP_efflux"/>
</dbReference>
<name>A0A8B6UTR7_9PSED</name>
<reference evidence="10" key="2">
    <citation type="submission" date="2021-03" db="EMBL/GenBank/DDBJ databases">
        <authorList>
            <person name="Valentovich L.N."/>
            <person name="Akhremchuk A.E."/>
            <person name="Miamin V.E."/>
        </authorList>
    </citation>
    <scope>NUCLEOTIDE SEQUENCE</scope>
    <source>
        <strain evidence="10">3prime</strain>
    </source>
</reference>
<dbReference type="SUPFAM" id="SSF56954">
    <property type="entry name" value="Outer membrane efflux proteins (OEP)"/>
    <property type="match status" value="1"/>
</dbReference>
<dbReference type="GO" id="GO:0015562">
    <property type="term" value="F:efflux transmembrane transporter activity"/>
    <property type="evidence" value="ECO:0007669"/>
    <property type="project" value="InterPro"/>
</dbReference>
<feature type="region of interest" description="Disordered" evidence="9">
    <location>
        <begin position="482"/>
        <end position="502"/>
    </location>
</feature>
<reference evidence="10" key="1">
    <citation type="book" date="2019" name="MICROBIAL BIOTECHNOLOGY" publisher="Unknown Publisher">
        <title>Optimization of recombineering for directed mutagenesis of bacteria Pseudomonas corrugata 3'.</title>
        <authorList>
            <person name="Buinitskaja S.V."/>
            <person name="Pilipenok N."/>
            <person name="Valentovich L.N."/>
        </authorList>
    </citation>
    <scope>NUCLEOTIDE SEQUENCE</scope>
    <source>
        <strain evidence="10">3prime</strain>
    </source>
</reference>
<dbReference type="EMBL" id="CP072011">
    <property type="protein sequence ID" value="QTH15294.1"/>
    <property type="molecule type" value="Genomic_DNA"/>
</dbReference>
<accession>A0A8B6UTR7</accession>
<keyword evidence="5 8" id="KW-0564">Palmitate</keyword>
<evidence type="ECO:0000313" key="10">
    <source>
        <dbReference type="EMBL" id="QTH15294.1"/>
    </source>
</evidence>
<evidence type="ECO:0000256" key="3">
    <source>
        <dbReference type="ARBA" id="ARBA00022692"/>
    </source>
</evidence>
<evidence type="ECO:0000256" key="4">
    <source>
        <dbReference type="ARBA" id="ARBA00023136"/>
    </source>
</evidence>
<evidence type="ECO:0000256" key="8">
    <source>
        <dbReference type="RuleBase" id="RU362097"/>
    </source>
</evidence>
<evidence type="ECO:0000256" key="1">
    <source>
        <dbReference type="ARBA" id="ARBA00007613"/>
    </source>
</evidence>
<evidence type="ECO:0000313" key="11">
    <source>
        <dbReference type="Proteomes" id="UP000663914"/>
    </source>
</evidence>
<dbReference type="GO" id="GO:0009279">
    <property type="term" value="C:cell outer membrane"/>
    <property type="evidence" value="ECO:0007669"/>
    <property type="project" value="UniProtKB-SubCell"/>
</dbReference>
<organism evidence="10 11">
    <name type="scientific">Pseudomonas corrugata</name>
    <dbReference type="NCBI Taxonomy" id="47879"/>
    <lineage>
        <taxon>Bacteria</taxon>
        <taxon>Pseudomonadati</taxon>
        <taxon>Pseudomonadota</taxon>
        <taxon>Gammaproteobacteria</taxon>
        <taxon>Pseudomonadales</taxon>
        <taxon>Pseudomonadaceae</taxon>
        <taxon>Pseudomonas</taxon>
    </lineage>
</organism>
<evidence type="ECO:0000256" key="7">
    <source>
        <dbReference type="ARBA" id="ARBA00023288"/>
    </source>
</evidence>
<dbReference type="PANTHER" id="PTHR30203">
    <property type="entry name" value="OUTER MEMBRANE CATION EFFLUX PROTEIN"/>
    <property type="match status" value="1"/>
</dbReference>
<feature type="compositionally biased region" description="Polar residues" evidence="9">
    <location>
        <begin position="488"/>
        <end position="502"/>
    </location>
</feature>
<feature type="signal peptide" evidence="8">
    <location>
        <begin position="1"/>
        <end position="32"/>
    </location>
</feature>
<keyword evidence="3 8" id="KW-0812">Transmembrane</keyword>
<evidence type="ECO:0000256" key="5">
    <source>
        <dbReference type="ARBA" id="ARBA00023139"/>
    </source>
</evidence>
<proteinExistence type="inferred from homology"/>
<comment type="similarity">
    <text evidence="1 8">Belongs to the outer membrane factor (OMF) (TC 1.B.17) family.</text>
</comment>
<dbReference type="Gene3D" id="2.20.200.10">
    <property type="entry name" value="Outer membrane efflux proteins (OEP)"/>
    <property type="match status" value="1"/>
</dbReference>
<keyword evidence="7 8" id="KW-0449">Lipoprotein</keyword>
<keyword evidence="2 8" id="KW-1134">Transmembrane beta strand</keyword>
<evidence type="ECO:0000256" key="9">
    <source>
        <dbReference type="SAM" id="MobiDB-lite"/>
    </source>
</evidence>
<keyword evidence="4 8" id="KW-0472">Membrane</keyword>
<keyword evidence="6" id="KW-0998">Cell outer membrane</keyword>
<evidence type="ECO:0000256" key="2">
    <source>
        <dbReference type="ARBA" id="ARBA00022452"/>
    </source>
</evidence>
<protein>
    <submittedName>
        <fullName evidence="10">Efflux transporter outer membrane subunit</fullName>
    </submittedName>
</protein>
<evidence type="ECO:0000256" key="6">
    <source>
        <dbReference type="ARBA" id="ARBA00023237"/>
    </source>
</evidence>
<feature type="chain" id="PRO_5033109297" evidence="8">
    <location>
        <begin position="33"/>
        <end position="502"/>
    </location>
</feature>
<dbReference type="Proteomes" id="UP000663914">
    <property type="component" value="Chromosome"/>
</dbReference>
<dbReference type="Gene3D" id="1.20.1600.10">
    <property type="entry name" value="Outer membrane efflux proteins (OEP)"/>
    <property type="match status" value="1"/>
</dbReference>
<dbReference type="NCBIfam" id="TIGR01845">
    <property type="entry name" value="outer_NodT"/>
    <property type="match status" value="1"/>
</dbReference>
<sequence>MKTSMCMSHRQPLPTRLTLLAALLLLSACTVGPDFQRPAASLSQHYDAQAEQQLGESAPAQHIDMGHTLTGNWWSGFRSPKLDQVMRRAIDGNLELVAADATLRQASAFVAASEGALYPQVDFAASAGRQRTHNAPRAAVANVYGVGPRVAFDLDAFGGNSRRVEQQQAARDLQRHRYEAAYLTLTGDVASQALLLASANAQMQAVETLLANDGKNLDLVRAAHLNGLTTQIDVTLAETRLAQDRTLLPPLAQQRDAARHALSILAGKGPADWIAPDFTLDELALPADIPVSLPSELAHARPDVLQAEAELHIASAAVGVATANLYPHIELSASLTQAASGNGGAALWGFAAGLTAPIFNGGTLKAERQATIDGYYASLARYQQTVIQSFGQVADTLQAINHGSEQQRAQDDALRAGETSLQLNRQAYAQGENSILQVLEAERAYQQALLGQIQVTTARYLDTVRLFVALGGNSVGVLEQTSHHSKSLADNGSDQRSFGEQP</sequence>
<dbReference type="Pfam" id="PF02321">
    <property type="entry name" value="OEP"/>
    <property type="match status" value="2"/>
</dbReference>
<dbReference type="AlphaFoldDB" id="A0A8B6UTR7"/>
<dbReference type="PANTHER" id="PTHR30203:SF33">
    <property type="entry name" value="BLR4455 PROTEIN"/>
    <property type="match status" value="1"/>
</dbReference>
<dbReference type="PROSITE" id="PS51257">
    <property type="entry name" value="PROKAR_LIPOPROTEIN"/>
    <property type="match status" value="1"/>
</dbReference>